<dbReference type="GO" id="GO:0008240">
    <property type="term" value="F:tripeptidyl-peptidase activity"/>
    <property type="evidence" value="ECO:0007669"/>
    <property type="project" value="UniProtKB-EC"/>
</dbReference>
<dbReference type="Pfam" id="PF00082">
    <property type="entry name" value="Peptidase_S8"/>
    <property type="match status" value="1"/>
</dbReference>
<evidence type="ECO:0000256" key="3">
    <source>
        <dbReference type="ARBA" id="ARBA00004239"/>
    </source>
</evidence>
<feature type="binding site" evidence="15">
    <location>
        <position position="562"/>
    </location>
    <ligand>
        <name>Ca(2+)</name>
        <dbReference type="ChEBI" id="CHEBI:29108"/>
    </ligand>
</feature>
<dbReference type="EMBL" id="MCFI01000012">
    <property type="protein sequence ID" value="ORY80854.1"/>
    <property type="molecule type" value="Genomic_DNA"/>
</dbReference>
<evidence type="ECO:0000256" key="10">
    <source>
        <dbReference type="ARBA" id="ARBA00022825"/>
    </source>
</evidence>
<dbReference type="InterPro" id="IPR000209">
    <property type="entry name" value="Peptidase_S8/S53_dom"/>
</dbReference>
<keyword evidence="8 17" id="KW-0732">Signal</keyword>
<evidence type="ECO:0000256" key="2">
    <source>
        <dbReference type="ARBA" id="ARBA00002451"/>
    </source>
</evidence>
<dbReference type="GeneID" id="63786134"/>
<proteinExistence type="predicted"/>
<evidence type="ECO:0000256" key="6">
    <source>
        <dbReference type="ARBA" id="ARBA00022670"/>
    </source>
</evidence>
<evidence type="ECO:0000259" key="18">
    <source>
        <dbReference type="PROSITE" id="PS51695"/>
    </source>
</evidence>
<feature type="binding site" evidence="15">
    <location>
        <position position="581"/>
    </location>
    <ligand>
        <name>Ca(2+)</name>
        <dbReference type="ChEBI" id="CHEBI:29108"/>
    </ligand>
</feature>
<dbReference type="PROSITE" id="PS51695">
    <property type="entry name" value="SEDOLISIN"/>
    <property type="match status" value="1"/>
</dbReference>
<comment type="cofactor">
    <cofactor evidence="15">
        <name>Ca(2+)</name>
        <dbReference type="ChEBI" id="CHEBI:29108"/>
    </cofactor>
    <text evidence="15">Binds 1 Ca(2+) ion per subunit.</text>
</comment>
<comment type="caution">
    <text evidence="19">The sequence shown here is derived from an EMBL/GenBank/DDBJ whole genome shotgun (WGS) entry which is preliminary data.</text>
</comment>
<feature type="signal peptide" evidence="17">
    <location>
        <begin position="1"/>
        <end position="20"/>
    </location>
</feature>
<dbReference type="SMART" id="SM00944">
    <property type="entry name" value="Pro-kuma_activ"/>
    <property type="match status" value="1"/>
</dbReference>
<keyword evidence="9 15" id="KW-0378">Hydrolase</keyword>
<dbReference type="PANTHER" id="PTHR14218">
    <property type="entry name" value="PROTEASE S8 TRIPEPTIDYL PEPTIDASE I CLN2"/>
    <property type="match status" value="1"/>
</dbReference>
<feature type="active site" description="Charge relay system" evidence="15">
    <location>
        <position position="308"/>
    </location>
</feature>
<dbReference type="CDD" id="cd04056">
    <property type="entry name" value="Peptidases_S53"/>
    <property type="match status" value="1"/>
</dbReference>
<dbReference type="InterPro" id="IPR036852">
    <property type="entry name" value="Peptidase_S8/S53_dom_sf"/>
</dbReference>
<dbReference type="CDD" id="cd11377">
    <property type="entry name" value="Pro-peptidase_S53"/>
    <property type="match status" value="1"/>
</dbReference>
<evidence type="ECO:0000256" key="9">
    <source>
        <dbReference type="ARBA" id="ARBA00022801"/>
    </source>
</evidence>
<dbReference type="GO" id="GO:0046872">
    <property type="term" value="F:metal ion binding"/>
    <property type="evidence" value="ECO:0007669"/>
    <property type="project" value="UniProtKB-UniRule"/>
</dbReference>
<feature type="active site" description="Charge relay system" evidence="15">
    <location>
        <position position="520"/>
    </location>
</feature>
<feature type="region of interest" description="Disordered" evidence="16">
    <location>
        <begin position="89"/>
        <end position="108"/>
    </location>
</feature>
<keyword evidence="20" id="KW-1185">Reference proteome</keyword>
<keyword evidence="12" id="KW-0843">Virulence</keyword>
<evidence type="ECO:0000256" key="16">
    <source>
        <dbReference type="SAM" id="MobiDB-lite"/>
    </source>
</evidence>
<evidence type="ECO:0000256" key="11">
    <source>
        <dbReference type="ARBA" id="ARBA00022837"/>
    </source>
</evidence>
<keyword evidence="5" id="KW-0964">Secreted</keyword>
<evidence type="ECO:0000256" key="14">
    <source>
        <dbReference type="ARBA" id="ARBA00023180"/>
    </source>
</evidence>
<dbReference type="PROSITE" id="PS00138">
    <property type="entry name" value="SUBTILASE_SER"/>
    <property type="match status" value="1"/>
</dbReference>
<accession>A0A1Y2FBN5</accession>
<evidence type="ECO:0000313" key="19">
    <source>
        <dbReference type="EMBL" id="ORY80854.1"/>
    </source>
</evidence>
<dbReference type="GO" id="GO:0004252">
    <property type="term" value="F:serine-type endopeptidase activity"/>
    <property type="evidence" value="ECO:0007669"/>
    <property type="project" value="UniProtKB-UniRule"/>
</dbReference>
<dbReference type="GO" id="GO:0006508">
    <property type="term" value="P:proteolysis"/>
    <property type="evidence" value="ECO:0007669"/>
    <property type="project" value="UniProtKB-KW"/>
</dbReference>
<keyword evidence="13" id="KW-0865">Zymogen</keyword>
<feature type="binding site" evidence="15">
    <location>
        <position position="563"/>
    </location>
    <ligand>
        <name>Ca(2+)</name>
        <dbReference type="ChEBI" id="CHEBI:29108"/>
    </ligand>
</feature>
<comment type="catalytic activity">
    <reaction evidence="1">
        <text>Release of an N-terminal tripeptide from a polypeptide.</text>
        <dbReference type="EC" id="3.4.14.10"/>
    </reaction>
</comment>
<dbReference type="SUPFAM" id="SSF52743">
    <property type="entry name" value="Subtilisin-like"/>
    <property type="match status" value="1"/>
</dbReference>
<evidence type="ECO:0000256" key="12">
    <source>
        <dbReference type="ARBA" id="ARBA00023026"/>
    </source>
</evidence>
<organism evidence="19 20">
    <name type="scientific">Protomyces lactucae-debilis</name>
    <dbReference type="NCBI Taxonomy" id="2754530"/>
    <lineage>
        <taxon>Eukaryota</taxon>
        <taxon>Fungi</taxon>
        <taxon>Dikarya</taxon>
        <taxon>Ascomycota</taxon>
        <taxon>Taphrinomycotina</taxon>
        <taxon>Taphrinomycetes</taxon>
        <taxon>Taphrinales</taxon>
        <taxon>Protomycetaceae</taxon>
        <taxon>Protomyces</taxon>
    </lineage>
</organism>
<feature type="domain" description="Peptidase S53" evidence="18">
    <location>
        <begin position="225"/>
        <end position="603"/>
    </location>
</feature>
<evidence type="ECO:0000256" key="5">
    <source>
        <dbReference type="ARBA" id="ARBA00022525"/>
    </source>
</evidence>
<evidence type="ECO:0000256" key="1">
    <source>
        <dbReference type="ARBA" id="ARBA00001910"/>
    </source>
</evidence>
<feature type="active site" description="Charge relay system" evidence="15">
    <location>
        <position position="312"/>
    </location>
</feature>
<dbReference type="SUPFAM" id="SSF54897">
    <property type="entry name" value="Protease propeptides/inhibitors"/>
    <property type="match status" value="1"/>
</dbReference>
<dbReference type="Gene3D" id="3.40.50.200">
    <property type="entry name" value="Peptidase S8/S53 domain"/>
    <property type="match status" value="1"/>
</dbReference>
<dbReference type="InterPro" id="IPR030400">
    <property type="entry name" value="Sedolisin_dom"/>
</dbReference>
<dbReference type="FunFam" id="3.40.50.200:FF:000015">
    <property type="entry name" value="Tripeptidyl peptidase A"/>
    <property type="match status" value="1"/>
</dbReference>
<dbReference type="EC" id="3.4.14.10" evidence="4"/>
<dbReference type="STRING" id="56484.A0A1Y2FBN5"/>
<feature type="binding site" evidence="15">
    <location>
        <position position="583"/>
    </location>
    <ligand>
        <name>Ca(2+)</name>
        <dbReference type="ChEBI" id="CHEBI:29108"/>
    </ligand>
</feature>
<name>A0A1Y2FBN5_PROLT</name>
<protein>
    <recommendedName>
        <fullName evidence="4">tripeptidyl-peptidase II</fullName>
        <ecNumber evidence="4">3.4.14.10</ecNumber>
    </recommendedName>
</protein>
<evidence type="ECO:0000256" key="7">
    <source>
        <dbReference type="ARBA" id="ARBA00022723"/>
    </source>
</evidence>
<keyword evidence="11 15" id="KW-0106">Calcium</keyword>
<dbReference type="GO" id="GO:0005576">
    <property type="term" value="C:extracellular region"/>
    <property type="evidence" value="ECO:0007669"/>
    <property type="project" value="UniProtKB-SubCell"/>
</dbReference>
<dbReference type="InterPro" id="IPR023828">
    <property type="entry name" value="Peptidase_S8_Ser-AS"/>
</dbReference>
<dbReference type="Proteomes" id="UP000193685">
    <property type="component" value="Unassembled WGS sequence"/>
</dbReference>
<evidence type="ECO:0000256" key="17">
    <source>
        <dbReference type="SAM" id="SignalP"/>
    </source>
</evidence>
<evidence type="ECO:0000256" key="15">
    <source>
        <dbReference type="PROSITE-ProRule" id="PRU01032"/>
    </source>
</evidence>
<gene>
    <name evidence="19" type="ORF">BCR37DRAFT_380699</name>
</gene>
<evidence type="ECO:0000256" key="8">
    <source>
        <dbReference type="ARBA" id="ARBA00022729"/>
    </source>
</evidence>
<dbReference type="InterPro" id="IPR050819">
    <property type="entry name" value="Tripeptidyl-peptidase_I"/>
</dbReference>
<evidence type="ECO:0000313" key="20">
    <source>
        <dbReference type="Proteomes" id="UP000193685"/>
    </source>
</evidence>
<keyword evidence="6 15" id="KW-0645">Protease</keyword>
<keyword evidence="10 15" id="KW-0720">Serine protease</keyword>
<dbReference type="OrthoDB" id="409122at2759"/>
<dbReference type="RefSeq" id="XP_040724499.1">
    <property type="nucleotide sequence ID" value="XM_040869535.1"/>
</dbReference>
<keyword evidence="7 15" id="KW-0479">Metal-binding</keyword>
<reference evidence="19 20" key="1">
    <citation type="submission" date="2016-07" db="EMBL/GenBank/DDBJ databases">
        <title>Pervasive Adenine N6-methylation of Active Genes in Fungi.</title>
        <authorList>
            <consortium name="DOE Joint Genome Institute"/>
            <person name="Mondo S.J."/>
            <person name="Dannebaum R.O."/>
            <person name="Kuo R.C."/>
            <person name="Labutti K."/>
            <person name="Haridas S."/>
            <person name="Kuo A."/>
            <person name="Salamov A."/>
            <person name="Ahrendt S.R."/>
            <person name="Lipzen A."/>
            <person name="Sullivan W."/>
            <person name="Andreopoulos W.B."/>
            <person name="Clum A."/>
            <person name="Lindquist E."/>
            <person name="Daum C."/>
            <person name="Ramamoorthy G.K."/>
            <person name="Gryganskyi A."/>
            <person name="Culley D."/>
            <person name="Magnuson J.K."/>
            <person name="James T.Y."/>
            <person name="O'Malley M.A."/>
            <person name="Stajich J.E."/>
            <person name="Spatafora J.W."/>
            <person name="Visel A."/>
            <person name="Grigoriev I.V."/>
        </authorList>
    </citation>
    <scope>NUCLEOTIDE SEQUENCE [LARGE SCALE GENOMIC DNA]</scope>
    <source>
        <strain evidence="19 20">12-1054</strain>
    </source>
</reference>
<evidence type="ECO:0000256" key="13">
    <source>
        <dbReference type="ARBA" id="ARBA00023145"/>
    </source>
</evidence>
<evidence type="ECO:0000256" key="4">
    <source>
        <dbReference type="ARBA" id="ARBA00012462"/>
    </source>
</evidence>
<feature type="compositionally biased region" description="Basic and acidic residues" evidence="16">
    <location>
        <begin position="92"/>
        <end position="107"/>
    </location>
</feature>
<dbReference type="PANTHER" id="PTHR14218:SF15">
    <property type="entry name" value="TRIPEPTIDYL-PEPTIDASE 1"/>
    <property type="match status" value="1"/>
</dbReference>
<dbReference type="InterPro" id="IPR015366">
    <property type="entry name" value="S53_propep"/>
</dbReference>
<dbReference type="AlphaFoldDB" id="A0A1Y2FBN5"/>
<comment type="subcellular location">
    <subcellularLocation>
        <location evidence="3">Secreted</location>
        <location evidence="3">Extracellular space</location>
    </subcellularLocation>
</comment>
<dbReference type="OMA" id="VIRTMNY"/>
<sequence>MIHQVLRFLVPALVVTCVCTLLLFPAHNDSAENGLALQSLLKEQLETIPAGWSYHAPAPPDHQIELRIGLSKPDTHDKLEAQLLQTSSPTHDQYRQHLSKEEVDKHSRPSSQAVYSVNRWLDRHGLKSNNLRAGHEGIIKLRLPVHQAENLLAVKFGIYSNSAGKRIIRTTEYSLPSFVHSHIAFIQPTTHFGTPRALSRRRGSEPTFFDRHDGDGLVDLHCDNFITPRCLLDMYNITGQVKEISNKSRFAVVGFLDESANKHDADLFMNRFVPEMRSEIALSANDSFHVTTLHRGSDDQSADSGTGEANLDVQYALSLAQRIPVNFISVGGRRQMAPDETAPPIADEDEPWLELIAHLESLPNDKLPQTMSISYGDYEKDIPRPYMVAVCDGFMRLALRGMSILISSGDDGVGDSRTCGNDTMPHFVPEFPASCPFVTTVGATTKLDEVAAALSGGGFSNHFERPLYQDEAVQSYLFKLSGKHATSFNRSGRAFPDVAAQGVNYMIYLKGKHAMTSGTSASAPTFAAVIALVNNNLMVNGRPPLGFLNPFLYGAGRTGLRDITAGRNPGCGTDGFGSVTGWDPVTGLGTPDFGALLQLSMEN</sequence>
<comment type="function">
    <text evidence="2">Secreted tripeptidyl-peptidase which degrades proteins at acidic pHs and is involved in virulence.</text>
</comment>
<keyword evidence="14" id="KW-0325">Glycoprotein</keyword>
<feature type="chain" id="PRO_5013254446" description="tripeptidyl-peptidase II" evidence="17">
    <location>
        <begin position="21"/>
        <end position="603"/>
    </location>
</feature>
<dbReference type="Pfam" id="PF09286">
    <property type="entry name" value="Pro-kuma_activ"/>
    <property type="match status" value="1"/>
</dbReference>